<dbReference type="HOGENOM" id="CLU_155761_0_0_3"/>
<evidence type="ECO:0000256" key="1">
    <source>
        <dbReference type="ARBA" id="ARBA00022649"/>
    </source>
</evidence>
<dbReference type="Gene3D" id="3.30.2310.20">
    <property type="entry name" value="RelE-like"/>
    <property type="match status" value="1"/>
</dbReference>
<dbReference type="eggNOG" id="COG2026">
    <property type="taxonomic scope" value="Bacteria"/>
</dbReference>
<name>K9XPD2_STAC7</name>
<protein>
    <submittedName>
        <fullName evidence="2">Plasmid stabilization system</fullName>
    </submittedName>
</protein>
<keyword evidence="1" id="KW-1277">Toxin-antitoxin system</keyword>
<dbReference type="SUPFAM" id="SSF143011">
    <property type="entry name" value="RelE-like"/>
    <property type="match status" value="1"/>
</dbReference>
<proteinExistence type="predicted"/>
<dbReference type="InterPro" id="IPR035093">
    <property type="entry name" value="RelE/ParE_toxin_dom_sf"/>
</dbReference>
<dbReference type="AlphaFoldDB" id="K9XPD2"/>
<dbReference type="InterPro" id="IPR007712">
    <property type="entry name" value="RelE/ParE_toxin"/>
</dbReference>
<dbReference type="Pfam" id="PF05016">
    <property type="entry name" value="ParE_toxin"/>
    <property type="match status" value="1"/>
</dbReference>
<keyword evidence="3" id="KW-1185">Reference proteome</keyword>
<sequence>MTTEKEYEIRLTSLAVEMLAEIKDRRHLKTIGERIEKLKINPELQGKALTNKLKGYRSIRAVSQRYRIIYQIERDRVIVFIVGVGLRAEGNRQDIYTQIENLLED</sequence>
<reference evidence="3" key="1">
    <citation type="journal article" date="2013" name="Proc. Natl. Acad. Sci. U.S.A.">
        <title>Improving the coverage of the cyanobacterial phylum using diversity-driven genome sequencing.</title>
        <authorList>
            <person name="Shih P.M."/>
            <person name="Wu D."/>
            <person name="Latifi A."/>
            <person name="Axen S.D."/>
            <person name="Fewer D.P."/>
            <person name="Talla E."/>
            <person name="Calteau A."/>
            <person name="Cai F."/>
            <person name="Tandeau de Marsac N."/>
            <person name="Rippka R."/>
            <person name="Herdman M."/>
            <person name="Sivonen K."/>
            <person name="Coursin T."/>
            <person name="Laurent T."/>
            <person name="Goodwin L."/>
            <person name="Nolan M."/>
            <person name="Davenport K.W."/>
            <person name="Han C.S."/>
            <person name="Rubin E.M."/>
            <person name="Eisen J.A."/>
            <person name="Woyke T."/>
            <person name="Gugger M."/>
            <person name="Kerfeld C.A."/>
        </authorList>
    </citation>
    <scope>NUCLEOTIDE SEQUENCE [LARGE SCALE GENOMIC DNA]</scope>
    <source>
        <strain evidence="3">ATCC 29371 / PCC 7437</strain>
    </source>
</reference>
<dbReference type="EMBL" id="CP003653">
    <property type="protein sequence ID" value="AFZ34388.1"/>
    <property type="molecule type" value="Genomic_DNA"/>
</dbReference>
<evidence type="ECO:0000313" key="2">
    <source>
        <dbReference type="EMBL" id="AFZ34388.1"/>
    </source>
</evidence>
<dbReference type="KEGG" id="scs:Sta7437_0799"/>
<dbReference type="RefSeq" id="WP_015192061.1">
    <property type="nucleotide sequence ID" value="NC_019748.1"/>
</dbReference>
<accession>K9XPD2</accession>
<dbReference type="STRING" id="111780.Sta7437_0799"/>
<dbReference type="Proteomes" id="UP000010473">
    <property type="component" value="Chromosome"/>
</dbReference>
<gene>
    <name evidence="2" type="ordered locus">Sta7437_0799</name>
</gene>
<evidence type="ECO:0000313" key="3">
    <source>
        <dbReference type="Proteomes" id="UP000010473"/>
    </source>
</evidence>
<dbReference type="OrthoDB" id="515905at2"/>
<organism evidence="2 3">
    <name type="scientific">Stanieria cyanosphaera (strain ATCC 29371 / PCC 7437)</name>
    <dbReference type="NCBI Taxonomy" id="111780"/>
    <lineage>
        <taxon>Bacteria</taxon>
        <taxon>Bacillati</taxon>
        <taxon>Cyanobacteriota</taxon>
        <taxon>Cyanophyceae</taxon>
        <taxon>Pleurocapsales</taxon>
        <taxon>Dermocarpellaceae</taxon>
        <taxon>Stanieria</taxon>
    </lineage>
</organism>